<protein>
    <submittedName>
        <fullName evidence="1">Uncharacterized protein</fullName>
    </submittedName>
</protein>
<evidence type="ECO:0000313" key="2">
    <source>
        <dbReference type="Proteomes" id="UP000501179"/>
    </source>
</evidence>
<name>A0A6G9GVL9_9ACTN</name>
<reference evidence="1 2" key="1">
    <citation type="submission" date="2020-03" db="EMBL/GenBank/DDBJ databases">
        <title>A novel species.</title>
        <authorList>
            <person name="Gao J."/>
        </authorList>
    </citation>
    <scope>NUCLEOTIDE SEQUENCE [LARGE SCALE GENOMIC DNA]</scope>
    <source>
        <strain evidence="1 2">QMT-12</strain>
    </source>
</reference>
<accession>A0A6G9GVL9</accession>
<dbReference type="AlphaFoldDB" id="A0A6G9GVL9"/>
<proteinExistence type="predicted"/>
<organism evidence="1 2">
    <name type="scientific">Streptomyces liangshanensis</name>
    <dbReference type="NCBI Taxonomy" id="2717324"/>
    <lineage>
        <taxon>Bacteria</taxon>
        <taxon>Bacillati</taxon>
        <taxon>Actinomycetota</taxon>
        <taxon>Actinomycetes</taxon>
        <taxon>Kitasatosporales</taxon>
        <taxon>Streptomycetaceae</taxon>
        <taxon>Streptomyces</taxon>
    </lineage>
</organism>
<dbReference type="RefSeq" id="WP_167025432.1">
    <property type="nucleotide sequence ID" value="NZ_CP050177.1"/>
</dbReference>
<evidence type="ECO:0000313" key="1">
    <source>
        <dbReference type="EMBL" id="QIQ02099.1"/>
    </source>
</evidence>
<sequence length="146" mass="15739">MRDGLSAVRRPPFAGGGDVVAGEWGVVVHPMYDPARGDYDLIDHRKLCPPGAELVVFVPNPCVAKAHGPQAYHYRDGRTVSCVDYEAPAEVGAYWPNELAPVITDAGLALDNEEQLTRLISDHFGLPPLDRGSLAVDRDLVAAHEG</sequence>
<dbReference type="Proteomes" id="UP000501179">
    <property type="component" value="Chromosome"/>
</dbReference>
<dbReference type="EMBL" id="CP050177">
    <property type="protein sequence ID" value="QIQ02099.1"/>
    <property type="molecule type" value="Genomic_DNA"/>
</dbReference>
<gene>
    <name evidence="1" type="ORF">HA039_07100</name>
</gene>
<dbReference type="KEGG" id="slia:HA039_07100"/>
<keyword evidence="2" id="KW-1185">Reference proteome</keyword>